<reference evidence="2 3" key="1">
    <citation type="journal article" date="2008" name="Int. J. Syst. Evol. Microbiol.">
        <title>Amphritea japonica sp. nov. and Amphritea balenae sp. nov., isolated from the sediment adjacent to sperm whale carcasses off Kagoshima, Japan.</title>
        <authorList>
            <person name="Miyazaki M."/>
            <person name="Nogi Y."/>
            <person name="Fujiwara Y."/>
            <person name="Kawato M."/>
            <person name="Nagahama T."/>
            <person name="Kubokawa K."/>
            <person name="Horikoshi K."/>
        </authorList>
    </citation>
    <scope>NUCLEOTIDE SEQUENCE [LARGE SCALE GENOMIC DNA]</scope>
    <source>
        <strain evidence="2 3">ATCC BAA-1530</strain>
    </source>
</reference>
<dbReference type="RefSeq" id="WP_019620041.1">
    <property type="nucleotide sequence ID" value="NZ_AP014545.1"/>
</dbReference>
<dbReference type="Pfam" id="PF05762">
    <property type="entry name" value="VWA_CoxE"/>
    <property type="match status" value="1"/>
</dbReference>
<dbReference type="EMBL" id="AP014545">
    <property type="protein sequence ID" value="BBB27148.1"/>
    <property type="molecule type" value="Genomic_DNA"/>
</dbReference>
<keyword evidence="3" id="KW-1185">Reference proteome</keyword>
<evidence type="ECO:0000313" key="2">
    <source>
        <dbReference type="EMBL" id="BBB27148.1"/>
    </source>
</evidence>
<dbReference type="PIRSF" id="PIRSF010256">
    <property type="entry name" value="CoxE_vWa"/>
    <property type="match status" value="1"/>
</dbReference>
<dbReference type="SUPFAM" id="SSF53300">
    <property type="entry name" value="vWA-like"/>
    <property type="match status" value="1"/>
</dbReference>
<sequence>MQKVLGDFIHALRQAGLPISSAETLDGLRAAQLVGIDNAPLLKQSLGMTLSKCLEHRLIFDQIFDQYFNSHNQFSTDNSATSEDTGQTMAAPLSEPLPDAINSLESPLAQQLISGDMAGMQVMIASAAGASGAQEVTFMTQVPMVSYRVMQALGDGELQQELAALAEREESSAILSLLQQRRARLQQQVRDYLEQQFLALNQNEPNKRREGNLQKISLTSIDQRNYKLMGELVRKAAKRLASMHSRRRRITKRGLLDVRRTITANAAYDGFLFHTKWKSTRIERPKVMVLCDVSGSVSKVARFLLLFLYSLQDVLPNVRSFVFSSNMAEVTKLFEEKDMEQGLAEVLHTWGSKPTNYGRALSDFETMALADIDNRTTVIMLGDARNNNEDGNIALWEEIYRRSQRVLWLNPEVPVSWDSGDSIMRKYAPYCSHVEACNSLRDLNRILGSVLKHEA</sequence>
<dbReference type="PANTHER" id="PTHR39338:SF5">
    <property type="entry name" value="BLR6139 PROTEIN"/>
    <property type="match status" value="1"/>
</dbReference>
<proteinExistence type="predicted"/>
<dbReference type="InterPro" id="IPR036465">
    <property type="entry name" value="vWFA_dom_sf"/>
</dbReference>
<keyword evidence="1" id="KW-0175">Coiled coil</keyword>
<evidence type="ECO:0000313" key="3">
    <source>
        <dbReference type="Proteomes" id="UP000595663"/>
    </source>
</evidence>
<protein>
    <recommendedName>
        <fullName evidence="4">VWA containing CoxE family protein</fullName>
    </recommendedName>
</protein>
<dbReference type="InterPro" id="IPR011195">
    <property type="entry name" value="UCP010256"/>
</dbReference>
<organism evidence="2 3">
    <name type="scientific">Amphritea japonica ATCC BAA-1530</name>
    <dbReference type="NCBI Taxonomy" id="1278309"/>
    <lineage>
        <taxon>Bacteria</taxon>
        <taxon>Pseudomonadati</taxon>
        <taxon>Pseudomonadota</taxon>
        <taxon>Gammaproteobacteria</taxon>
        <taxon>Oceanospirillales</taxon>
        <taxon>Oceanospirillaceae</taxon>
        <taxon>Amphritea</taxon>
    </lineage>
</organism>
<evidence type="ECO:0008006" key="4">
    <source>
        <dbReference type="Google" id="ProtNLM"/>
    </source>
</evidence>
<dbReference type="KEGG" id="ajp:AMJAP_2560"/>
<name>A0A7R6PPI6_9GAMM</name>
<dbReference type="Proteomes" id="UP000595663">
    <property type="component" value="Chromosome"/>
</dbReference>
<evidence type="ECO:0000256" key="1">
    <source>
        <dbReference type="SAM" id="Coils"/>
    </source>
</evidence>
<dbReference type="PANTHER" id="PTHR39338">
    <property type="entry name" value="BLL5662 PROTEIN-RELATED"/>
    <property type="match status" value="1"/>
</dbReference>
<dbReference type="OrthoDB" id="9790469at2"/>
<dbReference type="InterPro" id="IPR008912">
    <property type="entry name" value="Uncharacterised_CoxE"/>
</dbReference>
<dbReference type="AlphaFoldDB" id="A0A7R6PPI6"/>
<feature type="coiled-coil region" evidence="1">
    <location>
        <begin position="168"/>
        <end position="195"/>
    </location>
</feature>
<gene>
    <name evidence="2" type="ORF">AMJAP_2560</name>
</gene>
<accession>A0A7R6PPI6</accession>